<organism evidence="2 3">
    <name type="scientific">Popillia japonica</name>
    <name type="common">Japanese beetle</name>
    <dbReference type="NCBI Taxonomy" id="7064"/>
    <lineage>
        <taxon>Eukaryota</taxon>
        <taxon>Metazoa</taxon>
        <taxon>Ecdysozoa</taxon>
        <taxon>Arthropoda</taxon>
        <taxon>Hexapoda</taxon>
        <taxon>Insecta</taxon>
        <taxon>Pterygota</taxon>
        <taxon>Neoptera</taxon>
        <taxon>Endopterygota</taxon>
        <taxon>Coleoptera</taxon>
        <taxon>Polyphaga</taxon>
        <taxon>Scarabaeiformia</taxon>
        <taxon>Scarabaeidae</taxon>
        <taxon>Rutelinae</taxon>
        <taxon>Popillia</taxon>
    </lineage>
</organism>
<dbReference type="Pfam" id="PF23150">
    <property type="entry name" value="CFAP61_dimer"/>
    <property type="match status" value="1"/>
</dbReference>
<reference evidence="2 3" key="1">
    <citation type="journal article" date="2024" name="BMC Genomics">
        <title>De novo assembly and annotation of Popillia japonica's genome with initial clues to its potential as an invasive pest.</title>
        <authorList>
            <person name="Cucini C."/>
            <person name="Boschi S."/>
            <person name="Funari R."/>
            <person name="Cardaioli E."/>
            <person name="Iannotti N."/>
            <person name="Marturano G."/>
            <person name="Paoli F."/>
            <person name="Bruttini M."/>
            <person name="Carapelli A."/>
            <person name="Frati F."/>
            <person name="Nardi F."/>
        </authorList>
    </citation>
    <scope>NUCLEOTIDE SEQUENCE [LARGE SCALE GENOMIC DNA]</scope>
    <source>
        <strain evidence="2">DMR45628</strain>
    </source>
</reference>
<evidence type="ECO:0000313" key="2">
    <source>
        <dbReference type="EMBL" id="KAK9753848.1"/>
    </source>
</evidence>
<gene>
    <name evidence="2" type="ORF">QE152_g1456</name>
</gene>
<name>A0AAW1N5N7_POPJA</name>
<dbReference type="PANTHER" id="PTHR21178:SF8">
    <property type="entry name" value="CILIA- AND FLAGELLA-ASSOCIATED PROTEIN 61"/>
    <property type="match status" value="1"/>
</dbReference>
<evidence type="ECO:0000313" key="3">
    <source>
        <dbReference type="Proteomes" id="UP001458880"/>
    </source>
</evidence>
<dbReference type="InterPro" id="IPR056299">
    <property type="entry name" value="CFAP61_dimer"/>
</dbReference>
<dbReference type="AlphaFoldDB" id="A0AAW1N5N7"/>
<dbReference type="Proteomes" id="UP001458880">
    <property type="component" value="Unassembled WGS sequence"/>
</dbReference>
<protein>
    <recommendedName>
        <fullName evidence="1">CFAP61 dimerisation domain-containing protein</fullName>
    </recommendedName>
</protein>
<keyword evidence="3" id="KW-1185">Reference proteome</keyword>
<feature type="domain" description="CFAP61 dimerisation" evidence="1">
    <location>
        <begin position="159"/>
        <end position="280"/>
    </location>
</feature>
<sequence>MYVDYEFVDWTFDDKNYNITSIMFESRTRLLTVNCMAVFMYEKKRISRKTFQAVTSCNLIFDGGVVVDNNCCTNDPNIYAAVVDNNCCTNDPNIYAAGTLSKYSRRYYAEHMKQCYFNRTEIGNTLGRYILNKLMRSSSPVEDDDLFSNCNREGKRLVPRYTQPLSVSARLPGKINYMSVKKPGVESPLHVAMTADDYGQVLTSGDCKNIDEQGYFRLHLNQYNTVETITCLTTKELEKVNLTHLWGKHEKLLNNLVTRFEMVTIGDLFAFFAEPWSYALYHDRFDKLSTDINDILRLVTEEEGTSILEDVISKLEMNRWKRLTPAQFHDQHNKFNGSEYQKTPLRLTPAQFHDQHNKFNGSEYQKKVTEKVLEFLIDNYNYLPMYANPMAVNVILAGHEVSPMFNNT</sequence>
<dbReference type="EMBL" id="JASPKY010000009">
    <property type="protein sequence ID" value="KAK9753848.1"/>
    <property type="molecule type" value="Genomic_DNA"/>
</dbReference>
<comment type="caution">
    <text evidence="2">The sequence shown here is derived from an EMBL/GenBank/DDBJ whole genome shotgun (WGS) entry which is preliminary data.</text>
</comment>
<evidence type="ECO:0000259" key="1">
    <source>
        <dbReference type="Pfam" id="PF23150"/>
    </source>
</evidence>
<dbReference type="InterPro" id="IPR038884">
    <property type="entry name" value="CFAP61"/>
</dbReference>
<accession>A0AAW1N5N7</accession>
<dbReference type="PANTHER" id="PTHR21178">
    <property type="entry name" value="CILIA- AND FLAGELLA-ASSOCIATED PROTEIN 61"/>
    <property type="match status" value="1"/>
</dbReference>
<proteinExistence type="predicted"/>